<dbReference type="GO" id="GO:0005730">
    <property type="term" value="C:nucleolus"/>
    <property type="evidence" value="ECO:0007669"/>
    <property type="project" value="UniProtKB-SubCell"/>
</dbReference>
<evidence type="ECO:0000256" key="2">
    <source>
        <dbReference type="ARBA" id="ARBA00023242"/>
    </source>
</evidence>
<accession>T0MKK2</accession>
<evidence type="ECO:0000259" key="3">
    <source>
        <dbReference type="Pfam" id="PF08159"/>
    </source>
</evidence>
<organism evidence="4 5">
    <name type="scientific">Vairimorpha apis BRL 01</name>
    <dbReference type="NCBI Taxonomy" id="1037528"/>
    <lineage>
        <taxon>Eukaryota</taxon>
        <taxon>Fungi</taxon>
        <taxon>Fungi incertae sedis</taxon>
        <taxon>Microsporidia</taxon>
        <taxon>Nosematidae</taxon>
        <taxon>Vairimorpha</taxon>
    </lineage>
</organism>
<evidence type="ECO:0000313" key="5">
    <source>
        <dbReference type="Proteomes" id="UP000053780"/>
    </source>
</evidence>
<keyword evidence="2" id="KW-0539">Nucleus</keyword>
<gene>
    <name evidence="4" type="ORF">NAPIS_ORF00955</name>
</gene>
<dbReference type="GO" id="GO:0004812">
    <property type="term" value="F:aminoacyl-tRNA ligase activity"/>
    <property type="evidence" value="ECO:0007669"/>
    <property type="project" value="UniProtKB-KW"/>
</dbReference>
<feature type="domain" description="NUC153" evidence="3">
    <location>
        <begin position="95"/>
        <end position="118"/>
    </location>
</feature>
<comment type="subcellular location">
    <subcellularLocation>
        <location evidence="1">Nucleus</location>
        <location evidence="1">Nucleolus</location>
    </subcellularLocation>
</comment>
<keyword evidence="4" id="KW-0030">Aminoacyl-tRNA synthetase</keyword>
<dbReference type="InterPro" id="IPR012580">
    <property type="entry name" value="NUC153"/>
</dbReference>
<dbReference type="Pfam" id="PF08159">
    <property type="entry name" value="NUC153"/>
    <property type="match status" value="1"/>
</dbReference>
<dbReference type="Proteomes" id="UP000053780">
    <property type="component" value="Unassembled WGS sequence"/>
</dbReference>
<name>T0MKK2_9MICR</name>
<keyword evidence="5" id="KW-1185">Reference proteome</keyword>
<evidence type="ECO:0000256" key="1">
    <source>
        <dbReference type="ARBA" id="ARBA00004604"/>
    </source>
</evidence>
<keyword evidence="4" id="KW-0436">Ligase</keyword>
<sequence>MLTKLAIITDDINSLVDVISSTIKSNKIKNVQHILNKELYNILNRDFDVRFVDLNYVFKIEEDYYFKSFEKSTKINFKIKKESESENLKWLNIYDQRFKNLYIDSDYYIDVSHNEYKKKWIFKILCKK</sequence>
<reference evidence="4 5" key="1">
    <citation type="journal article" date="2013" name="BMC Genomics">
        <title>Genome sequencing and comparative genomics of honey bee microsporidia, Nosema apis reveal novel insights into host-parasite interactions.</title>
        <authorList>
            <person name="Chen Yp."/>
            <person name="Pettis J.S."/>
            <person name="Zhao Y."/>
            <person name="Liu X."/>
            <person name="Tallon L.J."/>
            <person name="Sadzewicz L.D."/>
            <person name="Li R."/>
            <person name="Zheng H."/>
            <person name="Huang S."/>
            <person name="Zhang X."/>
            <person name="Hamilton M.C."/>
            <person name="Pernal S.F."/>
            <person name="Melathopoulos A.P."/>
            <person name="Yan X."/>
            <person name="Evans J.D."/>
        </authorList>
    </citation>
    <scope>NUCLEOTIDE SEQUENCE [LARGE SCALE GENOMIC DNA]</scope>
    <source>
        <strain evidence="4 5">BRL 01</strain>
    </source>
</reference>
<evidence type="ECO:0000313" key="4">
    <source>
        <dbReference type="EMBL" id="EQB61480.1"/>
    </source>
</evidence>
<dbReference type="VEuPathDB" id="MicrosporidiaDB:NAPIS_ORF00955"/>
<dbReference type="EMBL" id="KE647136">
    <property type="protein sequence ID" value="EQB61480.1"/>
    <property type="molecule type" value="Genomic_DNA"/>
</dbReference>
<dbReference type="AlphaFoldDB" id="T0MKK2"/>
<dbReference type="HOGENOM" id="CLU_1960198_0_0_1"/>
<proteinExistence type="predicted"/>
<protein>
    <submittedName>
        <fullName evidence="4">Isoleucyl-trna synthetase</fullName>
    </submittedName>
</protein>